<evidence type="ECO:0000313" key="2">
    <source>
        <dbReference type="Proteomes" id="UP001177021"/>
    </source>
</evidence>
<reference evidence="1" key="1">
    <citation type="submission" date="2023-10" db="EMBL/GenBank/DDBJ databases">
        <authorList>
            <person name="Rodriguez Cubillos JULIANA M."/>
            <person name="De Vega J."/>
        </authorList>
    </citation>
    <scope>NUCLEOTIDE SEQUENCE</scope>
</reference>
<proteinExistence type="predicted"/>
<sequence>MMQDSLMETLKSMGLSQTSDTNNRVMVPEACAEQVVVTGSAKGSCSPAPVKMQNELKEVVVTESAKGSRSPAPVAEAEDNMDDVQKLLIMVLKKGDDHLDCEISDNEEEDNVSQAREVPPQNAEEQEVASKPKKAKKRKAKKSNQDERKPKALTSDCWTYFDKVGFVDGVESAKCNGCGKLLSAASTGGTTHLNRHKDSCMKSIKYHDVGDMMIGAEGKLRKKKFDPKANRELLAKMVITHGAPFNIVEWRVFRDYQKFLNDDCIFVTRNTISKDVLIVYGDEKQKLKSQLAQIRGRVCLTFDCWTACTNEGFISLTAHYVDLNWKLQNKILAFAHMEPPHTGRELALKVLEMLSDWGIEKKVFSITLDNASANDSMQNFLKEHLGISNSLLLKGEYFHIRCSAHVLNLIVQDGLKTISDELHKIRQSVAYVKVTESRTLAFFECAKNIGDIDTSIGLRTDCVTRWNSTYIMLHSAINYRRAFYSLSLRDSNFKCCPTSVEWRRAETLCDLLKPFFNITNLISGSSYPTSNLYFGEIWKIECLLRSYLRSEDPSIQNMTKKMKEKFDKYWITSEDKSKNVKIMLEKLFAEYVNNEILSSNPSSSQQMVQPPLGRGPLPSVDEEFEEFENQETTVIGKTELDTYLDELRMPSSTCFDILTYWKERSRKSPTLARIACDILSIPITTVASESAFSIGARVLTKYRSSMKDESVQALMCARSWLHGFEELGDVNNNDKDDESHESVQVSNSVEYVNID</sequence>
<organism evidence="1 2">
    <name type="scientific">Trifolium pratense</name>
    <name type="common">Red clover</name>
    <dbReference type="NCBI Taxonomy" id="57577"/>
    <lineage>
        <taxon>Eukaryota</taxon>
        <taxon>Viridiplantae</taxon>
        <taxon>Streptophyta</taxon>
        <taxon>Embryophyta</taxon>
        <taxon>Tracheophyta</taxon>
        <taxon>Spermatophyta</taxon>
        <taxon>Magnoliopsida</taxon>
        <taxon>eudicotyledons</taxon>
        <taxon>Gunneridae</taxon>
        <taxon>Pentapetalae</taxon>
        <taxon>rosids</taxon>
        <taxon>fabids</taxon>
        <taxon>Fabales</taxon>
        <taxon>Fabaceae</taxon>
        <taxon>Papilionoideae</taxon>
        <taxon>50 kb inversion clade</taxon>
        <taxon>NPAAA clade</taxon>
        <taxon>Hologalegina</taxon>
        <taxon>IRL clade</taxon>
        <taxon>Trifolieae</taxon>
        <taxon>Trifolium</taxon>
    </lineage>
</organism>
<comment type="caution">
    <text evidence="1">The sequence shown here is derived from an EMBL/GenBank/DDBJ whole genome shotgun (WGS) entry which is preliminary data.</text>
</comment>
<protein>
    <submittedName>
        <fullName evidence="1">Uncharacterized protein</fullName>
    </submittedName>
</protein>
<dbReference type="EMBL" id="CASHSV030000024">
    <property type="protein sequence ID" value="CAJ2639364.1"/>
    <property type="molecule type" value="Genomic_DNA"/>
</dbReference>
<name>A0ACB0J4F8_TRIPR</name>
<accession>A0ACB0J4F8</accession>
<keyword evidence="2" id="KW-1185">Reference proteome</keyword>
<dbReference type="Proteomes" id="UP001177021">
    <property type="component" value="Unassembled WGS sequence"/>
</dbReference>
<evidence type="ECO:0000313" key="1">
    <source>
        <dbReference type="EMBL" id="CAJ2639364.1"/>
    </source>
</evidence>
<gene>
    <name evidence="1" type="ORF">MILVUS5_LOCUS9400</name>
</gene>